<dbReference type="SUPFAM" id="SSF52777">
    <property type="entry name" value="CoA-dependent acyltransferases"/>
    <property type="match status" value="2"/>
</dbReference>
<dbReference type="InterPro" id="IPR040097">
    <property type="entry name" value="FAAL/FAAC"/>
</dbReference>
<dbReference type="Proteomes" id="UP000644020">
    <property type="component" value="Unassembled WGS sequence"/>
</dbReference>
<name>A0A918SXF3_9ACTN</name>
<dbReference type="Gene3D" id="3.30.559.30">
    <property type="entry name" value="Nonribosomal peptide synthetase, condensation domain"/>
    <property type="match status" value="1"/>
</dbReference>
<evidence type="ECO:0000259" key="8">
    <source>
        <dbReference type="PROSITE" id="PS50075"/>
    </source>
</evidence>
<dbReference type="InterPro" id="IPR020845">
    <property type="entry name" value="AMP-binding_CS"/>
</dbReference>
<dbReference type="RefSeq" id="WP_189976063.1">
    <property type="nucleotide sequence ID" value="NZ_BMUL01000004.1"/>
</dbReference>
<dbReference type="Pfam" id="PF00550">
    <property type="entry name" value="PP-binding"/>
    <property type="match status" value="2"/>
</dbReference>
<dbReference type="GO" id="GO:0006631">
    <property type="term" value="P:fatty acid metabolic process"/>
    <property type="evidence" value="ECO:0007669"/>
    <property type="project" value="UniProtKB-KW"/>
</dbReference>
<dbReference type="CDD" id="cd19531">
    <property type="entry name" value="LCL_NRPS-like"/>
    <property type="match status" value="1"/>
</dbReference>
<dbReference type="Pfam" id="PF00668">
    <property type="entry name" value="Condensation"/>
    <property type="match status" value="1"/>
</dbReference>
<feature type="domain" description="Carrier" evidence="8">
    <location>
        <begin position="582"/>
        <end position="661"/>
    </location>
</feature>
<feature type="region of interest" description="Disordered" evidence="7">
    <location>
        <begin position="660"/>
        <end position="679"/>
    </location>
</feature>
<dbReference type="Pfam" id="PF00501">
    <property type="entry name" value="AMP-binding"/>
    <property type="match status" value="2"/>
</dbReference>
<dbReference type="SUPFAM" id="SSF56801">
    <property type="entry name" value="Acetyl-CoA synthetase-like"/>
    <property type="match status" value="2"/>
</dbReference>
<keyword evidence="5" id="KW-0276">Fatty acid metabolism</keyword>
<comment type="similarity">
    <text evidence="2">Belongs to the ATP-dependent AMP-binding enzyme family.</text>
</comment>
<dbReference type="InterPro" id="IPR000873">
    <property type="entry name" value="AMP-dep_synth/lig_dom"/>
</dbReference>
<dbReference type="GO" id="GO:0009366">
    <property type="term" value="C:enterobactin synthetase complex"/>
    <property type="evidence" value="ECO:0007669"/>
    <property type="project" value="TreeGrafter"/>
</dbReference>
<dbReference type="PROSITE" id="PS00012">
    <property type="entry name" value="PHOSPHOPANTETHEINE"/>
    <property type="match status" value="1"/>
</dbReference>
<comment type="caution">
    <text evidence="9">The sequence shown here is derived from an EMBL/GenBank/DDBJ whole genome shotgun (WGS) entry which is preliminary data.</text>
</comment>
<dbReference type="Gene3D" id="3.30.300.30">
    <property type="match status" value="2"/>
</dbReference>
<gene>
    <name evidence="9" type="ORF">GCM10010305_18110</name>
</gene>
<dbReference type="CDD" id="cd05931">
    <property type="entry name" value="FAAL"/>
    <property type="match status" value="1"/>
</dbReference>
<evidence type="ECO:0000256" key="4">
    <source>
        <dbReference type="ARBA" id="ARBA00022553"/>
    </source>
</evidence>
<dbReference type="FunFam" id="3.40.50.980:FF:000001">
    <property type="entry name" value="Non-ribosomal peptide synthetase"/>
    <property type="match status" value="1"/>
</dbReference>
<dbReference type="GO" id="GO:0071766">
    <property type="term" value="P:Actinobacterium-type cell wall biogenesis"/>
    <property type="evidence" value="ECO:0007669"/>
    <property type="project" value="UniProtKB-ARBA"/>
</dbReference>
<dbReference type="GO" id="GO:0043041">
    <property type="term" value="P:amino acid activation for nonribosomal peptide biosynthetic process"/>
    <property type="evidence" value="ECO:0007669"/>
    <property type="project" value="TreeGrafter"/>
</dbReference>
<dbReference type="EMBL" id="BMUL01000004">
    <property type="protein sequence ID" value="GHA75757.1"/>
    <property type="molecule type" value="Genomic_DNA"/>
</dbReference>
<evidence type="ECO:0000313" key="9">
    <source>
        <dbReference type="EMBL" id="GHA75757.1"/>
    </source>
</evidence>
<dbReference type="GO" id="GO:0009239">
    <property type="term" value="P:enterobactin biosynthetic process"/>
    <property type="evidence" value="ECO:0007669"/>
    <property type="project" value="TreeGrafter"/>
</dbReference>
<dbReference type="Gene3D" id="2.30.38.10">
    <property type="entry name" value="Luciferase, Domain 3"/>
    <property type="match status" value="1"/>
</dbReference>
<dbReference type="GO" id="GO:0031177">
    <property type="term" value="F:phosphopantetheine binding"/>
    <property type="evidence" value="ECO:0007669"/>
    <property type="project" value="InterPro"/>
</dbReference>
<dbReference type="Gene3D" id="3.40.50.12780">
    <property type="entry name" value="N-terminal domain of ligase-like"/>
    <property type="match status" value="1"/>
</dbReference>
<evidence type="ECO:0000313" key="10">
    <source>
        <dbReference type="Proteomes" id="UP000644020"/>
    </source>
</evidence>
<dbReference type="InterPro" id="IPR045851">
    <property type="entry name" value="AMP-bd_C_sf"/>
</dbReference>
<dbReference type="NCBIfam" id="TIGR01733">
    <property type="entry name" value="AA-adenyl-dom"/>
    <property type="match status" value="1"/>
</dbReference>
<keyword evidence="4" id="KW-0597">Phosphoprotein</keyword>
<evidence type="ECO:0000256" key="5">
    <source>
        <dbReference type="ARBA" id="ARBA00022832"/>
    </source>
</evidence>
<dbReference type="PANTHER" id="PTHR45527">
    <property type="entry name" value="NONRIBOSOMAL PEPTIDE SYNTHETASE"/>
    <property type="match status" value="1"/>
</dbReference>
<protein>
    <submittedName>
        <fullName evidence="9">Non-ribosomal peptide synthetase</fullName>
    </submittedName>
</protein>
<dbReference type="InterPro" id="IPR023213">
    <property type="entry name" value="CAT-like_dom_sf"/>
</dbReference>
<reference evidence="9" key="1">
    <citation type="journal article" date="2014" name="Int. J. Syst. Evol. Microbiol.">
        <title>Complete genome sequence of Corynebacterium casei LMG S-19264T (=DSM 44701T), isolated from a smear-ripened cheese.</title>
        <authorList>
            <consortium name="US DOE Joint Genome Institute (JGI-PGF)"/>
            <person name="Walter F."/>
            <person name="Albersmeier A."/>
            <person name="Kalinowski J."/>
            <person name="Ruckert C."/>
        </authorList>
    </citation>
    <scope>NUCLEOTIDE SEQUENCE</scope>
    <source>
        <strain evidence="9">JCM 4518</strain>
    </source>
</reference>
<dbReference type="Gene3D" id="1.10.1200.10">
    <property type="entry name" value="ACP-like"/>
    <property type="match status" value="2"/>
</dbReference>
<dbReference type="GO" id="GO:0047527">
    <property type="term" value="F:2,3-dihydroxybenzoate-serine ligase activity"/>
    <property type="evidence" value="ECO:0007669"/>
    <property type="project" value="TreeGrafter"/>
</dbReference>
<keyword evidence="6" id="KW-0443">Lipid metabolism</keyword>
<evidence type="ECO:0000256" key="2">
    <source>
        <dbReference type="ARBA" id="ARBA00006432"/>
    </source>
</evidence>
<dbReference type="Gene3D" id="3.40.50.980">
    <property type="match status" value="2"/>
</dbReference>
<dbReference type="PROSITE" id="PS50075">
    <property type="entry name" value="CARRIER"/>
    <property type="match status" value="2"/>
</dbReference>
<evidence type="ECO:0000256" key="7">
    <source>
        <dbReference type="SAM" id="MobiDB-lite"/>
    </source>
</evidence>
<dbReference type="InterPro" id="IPR025110">
    <property type="entry name" value="AMP-bd_C"/>
</dbReference>
<proteinExistence type="inferred from homology"/>
<dbReference type="GO" id="GO:0008610">
    <property type="term" value="P:lipid biosynthetic process"/>
    <property type="evidence" value="ECO:0007669"/>
    <property type="project" value="InterPro"/>
</dbReference>
<dbReference type="PANTHER" id="PTHR45527:SF1">
    <property type="entry name" value="FATTY ACID SYNTHASE"/>
    <property type="match status" value="1"/>
</dbReference>
<feature type="region of interest" description="Disordered" evidence="7">
    <location>
        <begin position="1753"/>
        <end position="1788"/>
    </location>
</feature>
<dbReference type="InterPro" id="IPR020806">
    <property type="entry name" value="PKS_PP-bd"/>
</dbReference>
<dbReference type="InterPro" id="IPR042099">
    <property type="entry name" value="ANL_N_sf"/>
</dbReference>
<dbReference type="InterPro" id="IPR006162">
    <property type="entry name" value="Ppantetheine_attach_site"/>
</dbReference>
<dbReference type="PROSITE" id="PS00455">
    <property type="entry name" value="AMP_BINDING"/>
    <property type="match status" value="2"/>
</dbReference>
<dbReference type="InterPro" id="IPR010071">
    <property type="entry name" value="AA_adenyl_dom"/>
</dbReference>
<accession>A0A918SXF3</accession>
<dbReference type="SMART" id="SM00823">
    <property type="entry name" value="PKS_PP"/>
    <property type="match status" value="2"/>
</dbReference>
<sequence>MNWRDVLSGTAQERPHTTAFRFHSEEPGEPEVLDWAGLDGRARTVAAHLAELGLAGRCAVLLFPAGLDYVAAFFGCLYAGVVAVPAYPPSRGVRSTERLAAIVRDSGAEVALTTGVIRDRLAPRLASADGVPPLRLVATDALRAEDAPAWRPPRLGEDATAFLQYTSGSTSTPRGVVLTHGNLLHNTAMIGRVFGLDAGMRGVSWLPMYHDMGLIGSVMGTVRAGGTMSLMAPSTFARDPLRWLGVVAEERATVTGGPNFAYDLAVERTTEEQRAALDLSAWRVAYNGAEPVRPASLHRFAEAFAVSGFRPDAFLPCYGLAEGSLLVTGGPVGTGFRTCAPPAGSGATGELVASGVLPPEQRLEIVDPETRRPVADGGIGEVWVAGPSVARGYFNRADAVADTFGALVEGGDGTGFLRTGDLGFLAGEGDARELYVTGRRKDLIIVRGRNHYPQDIELTAERCSPALRSNGGAAFSVTGADGAERLVVVQELIHGHGLADPAELARAVQARVAELHEVRPHAVVLIRTASLPRTSSGKVARHACRAAYLAGDLLVTAVHADAEPPAAPEAGPAAEAPVPDASDREAVLSHLRRTVAALLRTRPEEVPADASPAALGLDSLDSVRLLHRLQREFALDLGPERLLSLTLAEAADAVAARAADGTGGTAPVPLTATEPGDGPLSHGQRAMWFLDRMDPGSTAYHLAAAAELSGPVDPAALRRALGAVVRRHPALRTTFPEVGDGPVQRVHAALEPEFTETDASAWSGERLRAELTALAHRPFDVAAGPLLRVALLRRADGRHRLVVSLHHLVCDLWSLEVLLRDLGAHYAAETGGPAPSARPVPGFGAAVDRQSALLAGPQGERLRAFWERELAGAPTVLELPADRVRPAVRRAPAGVRRFRPAPGTAAALGALARAEGTTLYTVLLTAYQLMLGRTAGQSSLLVGSPVHGREHADAAEVVGPFLNTAVLRADLVPGESFTALLRRAARSVPEALRHAAMPLSLLVERSRAARDTSRTPLVQALFTLQSGPLAAFVLGDPAARFDLGGLEMRPVALDQPHAQMDLQLTFAEVDGALSGQLLFDRDLFDEATAERLAAGLCALLDAVAADPERPVALLPLMPAAERAAVLRGPHDTAVPGTSDVPVHELVAARAALVPDAPALAFDDAEHALGPDGAGPDADRVRAVRTLSYRELDAAVNRLARLLLARGLRAEETVAVRLPHDETMVVAMLAVLRAGGSYLPVDPHLPAGRIAYLLADSGARIVLTDSSVDRGETGDDPGRVTLRLDRLAGELAALPADPPPVRVRPDQAAYLLYTSGSTGRPKGVQVPHGALANFLAAMVRLLEPAEGGRLLAVTTFSFDISALEAYLPLITGGCAHIVPRRIAASGEQLRARLESGAFALMQATPATWRALCEAGWTGTPGLAMVSGGEALSPGLARTLLSFGTGTLWNLYGPTETTVWSTGTRVAEVPGAATPLGDPVANTRVYVLDAALEPVAPGAAGELLIGGAGLARGYRGRPGLTAAAFVPDPYGDVPGARLYRTGDLARRTPDGRTELLGRVDNQVKVNGHRVELGEIDAALSRLPGLSQGVATVHRPAPDAPAELVAYVRPAPGAAGGSGSDERAAARALRAELARVLPAYMVPTRYVWVAGFPLNTSGKVDRGALAPPAPERAGAGAEPVTATERELAVILADLLGTEAIGRTDNLFDHGAHSLLMSRFSVRVREAFGAQLPLRVMFETPTLEHLAAAVDALGAAGRSDGGGGRISRIDRTRQPGLPAPGAAPGGSPAGGKDALRALRAARLIGSSRNGS</sequence>
<dbReference type="SUPFAM" id="SSF47336">
    <property type="entry name" value="ACP-like"/>
    <property type="match status" value="2"/>
</dbReference>
<organism evidence="9 10">
    <name type="scientific">Streptomyces termitum</name>
    <dbReference type="NCBI Taxonomy" id="67368"/>
    <lineage>
        <taxon>Bacteria</taxon>
        <taxon>Bacillati</taxon>
        <taxon>Actinomycetota</taxon>
        <taxon>Actinomycetes</taxon>
        <taxon>Kitasatosporales</taxon>
        <taxon>Streptomycetaceae</taxon>
        <taxon>Streptomyces</taxon>
    </lineage>
</organism>
<comment type="cofactor">
    <cofactor evidence="1">
        <name>pantetheine 4'-phosphate</name>
        <dbReference type="ChEBI" id="CHEBI:47942"/>
    </cofactor>
</comment>
<evidence type="ECO:0000256" key="6">
    <source>
        <dbReference type="ARBA" id="ARBA00023098"/>
    </source>
</evidence>
<dbReference type="Gene3D" id="3.30.559.10">
    <property type="entry name" value="Chloramphenicol acetyltransferase-like domain"/>
    <property type="match status" value="1"/>
</dbReference>
<feature type="domain" description="Carrier" evidence="8">
    <location>
        <begin position="1675"/>
        <end position="1750"/>
    </location>
</feature>
<dbReference type="Pfam" id="PF23024">
    <property type="entry name" value="AMP-dom_DIP2-like"/>
    <property type="match status" value="1"/>
</dbReference>
<dbReference type="InterPro" id="IPR001242">
    <property type="entry name" value="Condensation_dom"/>
</dbReference>
<keyword evidence="10" id="KW-1185">Reference proteome</keyword>
<reference evidence="9" key="2">
    <citation type="submission" date="2020-09" db="EMBL/GenBank/DDBJ databases">
        <authorList>
            <person name="Sun Q."/>
            <person name="Ohkuma M."/>
        </authorList>
    </citation>
    <scope>NUCLEOTIDE SEQUENCE</scope>
    <source>
        <strain evidence="9">JCM 4518</strain>
    </source>
</reference>
<dbReference type="InterPro" id="IPR036736">
    <property type="entry name" value="ACP-like_sf"/>
</dbReference>
<evidence type="ECO:0000256" key="1">
    <source>
        <dbReference type="ARBA" id="ARBA00001957"/>
    </source>
</evidence>
<dbReference type="FunFam" id="3.40.50.12780:FF:000013">
    <property type="entry name" value="Long-chain-fatty-acid--AMP ligase FadD32"/>
    <property type="match status" value="1"/>
</dbReference>
<dbReference type="GO" id="GO:0005829">
    <property type="term" value="C:cytosol"/>
    <property type="evidence" value="ECO:0007669"/>
    <property type="project" value="TreeGrafter"/>
</dbReference>
<dbReference type="InterPro" id="IPR009081">
    <property type="entry name" value="PP-bd_ACP"/>
</dbReference>
<keyword evidence="3" id="KW-0596">Phosphopantetheine</keyword>
<evidence type="ECO:0000256" key="3">
    <source>
        <dbReference type="ARBA" id="ARBA00022450"/>
    </source>
</evidence>